<dbReference type="AlphaFoldDB" id="A0A1C4XJB5"/>
<name>A0A1C4XJB5_9ACTN</name>
<protein>
    <submittedName>
        <fullName evidence="1">Uncharacterized protein</fullName>
    </submittedName>
</protein>
<gene>
    <name evidence="1" type="ORF">GA0070612_3647</name>
</gene>
<organism evidence="1 2">
    <name type="scientific">Micromonospora chokoriensis</name>
    <dbReference type="NCBI Taxonomy" id="356851"/>
    <lineage>
        <taxon>Bacteria</taxon>
        <taxon>Bacillati</taxon>
        <taxon>Actinomycetota</taxon>
        <taxon>Actinomycetes</taxon>
        <taxon>Micromonosporales</taxon>
        <taxon>Micromonosporaceae</taxon>
        <taxon>Micromonospora</taxon>
    </lineage>
</organism>
<evidence type="ECO:0000313" key="2">
    <source>
        <dbReference type="Proteomes" id="UP000198224"/>
    </source>
</evidence>
<dbReference type="Proteomes" id="UP000198224">
    <property type="component" value="Chromosome I"/>
</dbReference>
<keyword evidence="2" id="KW-1185">Reference proteome</keyword>
<dbReference type="RefSeq" id="WP_088988986.1">
    <property type="nucleotide sequence ID" value="NZ_LT607409.1"/>
</dbReference>
<reference evidence="2" key="1">
    <citation type="submission" date="2016-06" db="EMBL/GenBank/DDBJ databases">
        <authorList>
            <person name="Varghese N."/>
            <person name="Submissions Spin"/>
        </authorList>
    </citation>
    <scope>NUCLEOTIDE SEQUENCE [LARGE SCALE GENOMIC DNA]</scope>
    <source>
        <strain evidence="2">DSM 45160</strain>
    </source>
</reference>
<sequence length="172" mass="18185">MINLPIAVDNCGKPATLRIEVYSHVAAESLDGVVYVCPVHPNTAGDAITAAGFTTATAPMTRDVERRCGFVHIFATGTLAADDQHPRWCRRDGCDRRGEHRSHVSDVDTNRPEASIITVALVQTAHAAAETTVVLSATGSLASDRVAMSIGQARVLRYRLGGLIDAAGHGNA</sequence>
<dbReference type="EMBL" id="LT607409">
    <property type="protein sequence ID" value="SCF08412.1"/>
    <property type="molecule type" value="Genomic_DNA"/>
</dbReference>
<accession>A0A1C4XJB5</accession>
<evidence type="ECO:0000313" key="1">
    <source>
        <dbReference type="EMBL" id="SCF08412.1"/>
    </source>
</evidence>
<proteinExistence type="predicted"/>